<evidence type="ECO:0000259" key="1">
    <source>
        <dbReference type="Pfam" id="PF25103"/>
    </source>
</evidence>
<proteinExistence type="predicted"/>
<dbReference type="Proteomes" id="UP000796880">
    <property type="component" value="Unassembled WGS sequence"/>
</dbReference>
<keyword evidence="3" id="KW-1185">Reference proteome</keyword>
<dbReference type="PANTHER" id="PTHR36739:SF1">
    <property type="entry name" value="D-TAGATOSE-1,6-BISPHOSPHATE ALDOLASE SUBUNIT"/>
    <property type="match status" value="1"/>
</dbReference>
<accession>A0A8K0GYD5</accession>
<protein>
    <recommendedName>
        <fullName evidence="1">DUF7811 domain-containing protein</fullName>
    </recommendedName>
</protein>
<dbReference type="InterPro" id="IPR056713">
    <property type="entry name" value="DUF7811"/>
</dbReference>
<feature type="domain" description="DUF7811" evidence="1">
    <location>
        <begin position="120"/>
        <end position="242"/>
    </location>
</feature>
<reference evidence="2" key="1">
    <citation type="submission" date="2020-03" db="EMBL/GenBank/DDBJ databases">
        <title>A high-quality chromosome-level genome assembly of a woody plant with both climbing and erect habits, Rhamnella rubrinervis.</title>
        <authorList>
            <person name="Lu Z."/>
            <person name="Yang Y."/>
            <person name="Zhu X."/>
            <person name="Sun Y."/>
        </authorList>
    </citation>
    <scope>NUCLEOTIDE SEQUENCE</scope>
    <source>
        <strain evidence="2">BYM</strain>
        <tissue evidence="2">Leaf</tissue>
    </source>
</reference>
<comment type="caution">
    <text evidence="2">The sequence shown here is derived from an EMBL/GenBank/DDBJ whole genome shotgun (WGS) entry which is preliminary data.</text>
</comment>
<dbReference type="Pfam" id="PF25103">
    <property type="entry name" value="DUF7811"/>
    <property type="match status" value="1"/>
</dbReference>
<evidence type="ECO:0000313" key="3">
    <source>
        <dbReference type="Proteomes" id="UP000796880"/>
    </source>
</evidence>
<dbReference type="AlphaFoldDB" id="A0A8K0GYD5"/>
<dbReference type="EMBL" id="VOIH02000007">
    <property type="protein sequence ID" value="KAF3441820.1"/>
    <property type="molecule type" value="Genomic_DNA"/>
</dbReference>
<evidence type="ECO:0000313" key="2">
    <source>
        <dbReference type="EMBL" id="KAF3441820.1"/>
    </source>
</evidence>
<name>A0A8K0GYD5_9ROSA</name>
<sequence>MAETSAALLSFSTFSSIPSVISHSKDLFHSSLPASPFTFSSKSSISRPFRFAPKASSDPGNFFADENFGFFPWADGDTEIQWVTDGKVTLFTADGLIQIGGSMLPRRVTSSGKKQEKEAKTAHRFQRFQESDYMDPKQGLCLGALFDIAATNGLDMGRRLCILGFCRSIEMLSDVVEDTVLENGGEVVSAEKASRGGLNEKLKMRVAVPLLWGVPPAAETLHLAVQSGGGIVEKVYWQWDFL</sequence>
<organism evidence="2 3">
    <name type="scientific">Rhamnella rubrinervis</name>
    <dbReference type="NCBI Taxonomy" id="2594499"/>
    <lineage>
        <taxon>Eukaryota</taxon>
        <taxon>Viridiplantae</taxon>
        <taxon>Streptophyta</taxon>
        <taxon>Embryophyta</taxon>
        <taxon>Tracheophyta</taxon>
        <taxon>Spermatophyta</taxon>
        <taxon>Magnoliopsida</taxon>
        <taxon>eudicotyledons</taxon>
        <taxon>Gunneridae</taxon>
        <taxon>Pentapetalae</taxon>
        <taxon>rosids</taxon>
        <taxon>fabids</taxon>
        <taxon>Rosales</taxon>
        <taxon>Rhamnaceae</taxon>
        <taxon>rhamnoid group</taxon>
        <taxon>Rhamneae</taxon>
        <taxon>Rhamnella</taxon>
    </lineage>
</organism>
<gene>
    <name evidence="2" type="ORF">FNV43_RR15735</name>
</gene>
<dbReference type="OrthoDB" id="2018054at2759"/>
<dbReference type="PANTHER" id="PTHR36739">
    <property type="entry name" value="D-TAGATOSE-1,6-BISPHOSPHATE ALDOLASE SUBUNIT"/>
    <property type="match status" value="1"/>
</dbReference>